<evidence type="ECO:0000313" key="1">
    <source>
        <dbReference type="EMBL" id="PBK94569.1"/>
    </source>
</evidence>
<accession>A0A2H3DH75</accession>
<keyword evidence="2" id="KW-1185">Reference proteome</keyword>
<name>A0A2H3DH75_ARMGA</name>
<reference evidence="2" key="1">
    <citation type="journal article" date="2017" name="Nat. Ecol. Evol.">
        <title>Genome expansion and lineage-specific genetic innovations in the forest pathogenic fungi Armillaria.</title>
        <authorList>
            <person name="Sipos G."/>
            <person name="Prasanna A.N."/>
            <person name="Walter M.C."/>
            <person name="O'Connor E."/>
            <person name="Balint B."/>
            <person name="Krizsan K."/>
            <person name="Kiss B."/>
            <person name="Hess J."/>
            <person name="Varga T."/>
            <person name="Slot J."/>
            <person name="Riley R."/>
            <person name="Boka B."/>
            <person name="Rigling D."/>
            <person name="Barry K."/>
            <person name="Lee J."/>
            <person name="Mihaltcheva S."/>
            <person name="LaButti K."/>
            <person name="Lipzen A."/>
            <person name="Waldron R."/>
            <person name="Moloney N.M."/>
            <person name="Sperisen C."/>
            <person name="Kredics L."/>
            <person name="Vagvoelgyi C."/>
            <person name="Patrignani A."/>
            <person name="Fitzpatrick D."/>
            <person name="Nagy I."/>
            <person name="Doyle S."/>
            <person name="Anderson J.B."/>
            <person name="Grigoriev I.V."/>
            <person name="Gueldener U."/>
            <person name="Muensterkoetter M."/>
            <person name="Nagy L.G."/>
        </authorList>
    </citation>
    <scope>NUCLEOTIDE SEQUENCE [LARGE SCALE GENOMIC DNA]</scope>
    <source>
        <strain evidence="2">Ar21-2</strain>
    </source>
</reference>
<dbReference type="Proteomes" id="UP000217790">
    <property type="component" value="Unassembled WGS sequence"/>
</dbReference>
<dbReference type="EMBL" id="KZ293653">
    <property type="protein sequence ID" value="PBK94569.1"/>
    <property type="molecule type" value="Genomic_DNA"/>
</dbReference>
<proteinExistence type="predicted"/>
<gene>
    <name evidence="1" type="ORF">ARMGADRAFT_1028983</name>
</gene>
<organism evidence="1 2">
    <name type="scientific">Armillaria gallica</name>
    <name type="common">Bulbous honey fungus</name>
    <name type="synonym">Armillaria bulbosa</name>
    <dbReference type="NCBI Taxonomy" id="47427"/>
    <lineage>
        <taxon>Eukaryota</taxon>
        <taxon>Fungi</taxon>
        <taxon>Dikarya</taxon>
        <taxon>Basidiomycota</taxon>
        <taxon>Agaricomycotina</taxon>
        <taxon>Agaricomycetes</taxon>
        <taxon>Agaricomycetidae</taxon>
        <taxon>Agaricales</taxon>
        <taxon>Marasmiineae</taxon>
        <taxon>Physalacriaceae</taxon>
        <taxon>Armillaria</taxon>
    </lineage>
</organism>
<dbReference type="AlphaFoldDB" id="A0A2H3DH75"/>
<sequence>MYCRAVGEARQAGNAQDNGRVSPVPSQGAICPCLFLFSTWDDDPSIFSPTILFQLQMTVTIQYLQSPPLTTPPHPAGYSFTVNAGANQRISVNVIGAISDILIAASPFISCSIPGTTCRRSGMMISKLDCVSTNLTLSSKPSLSKLVSLSLKPVFLQPAYPASEVNGSGNNVLEDRWRRGIPTLQASYLSLDLYSSASPPRIDVQRQRENELGKTQKWQASFITSVIEVCADSYCSHLWMLALYRAMGLDGINLEYDCYLLYGEVGGNEP</sequence>
<protein>
    <submittedName>
        <fullName evidence="1">Uncharacterized protein</fullName>
    </submittedName>
</protein>
<evidence type="ECO:0000313" key="2">
    <source>
        <dbReference type="Proteomes" id="UP000217790"/>
    </source>
</evidence>
<dbReference type="InParanoid" id="A0A2H3DH75"/>